<dbReference type="EMBL" id="CP048630">
    <property type="protein sequence ID" value="QIB35817.1"/>
    <property type="molecule type" value="Genomic_DNA"/>
</dbReference>
<gene>
    <name evidence="1" type="ORF">G3A50_20445</name>
</gene>
<name>A0A6P1YQR4_9HYPH</name>
<sequence length="188" mass="20939">MSAYFTASEAIRVANERGMSEEQARQDIIRALKFSSRPSGGRRPDFIIRFAVPVRSDRWGSWAAGPVIDWERSTLLAYPHLNHGWESFSTHARAKPLEFVILQASIDWLWPASSAVAPVAVSALRTRGKSYANDHALAIEGLEMVRNGTVSNKHQAARQQAQKAGGASEDAAVRRLLREMRKIEEGRD</sequence>
<dbReference type="RefSeq" id="WP_163076956.1">
    <property type="nucleotide sequence ID" value="NZ_CP048630.1"/>
</dbReference>
<protein>
    <submittedName>
        <fullName evidence="1">Uncharacterized protein</fullName>
    </submittedName>
</protein>
<proteinExistence type="predicted"/>
<accession>A0A6P1YQR4</accession>
<dbReference type="KEGG" id="apra:G3A50_20445"/>
<evidence type="ECO:0000313" key="1">
    <source>
        <dbReference type="EMBL" id="QIB35817.1"/>
    </source>
</evidence>
<dbReference type="Proteomes" id="UP000464751">
    <property type="component" value="Chromosome"/>
</dbReference>
<keyword evidence="2" id="KW-1185">Reference proteome</keyword>
<organism evidence="1 2">
    <name type="scientific">Ancylobacter pratisalsi</name>
    <dbReference type="NCBI Taxonomy" id="1745854"/>
    <lineage>
        <taxon>Bacteria</taxon>
        <taxon>Pseudomonadati</taxon>
        <taxon>Pseudomonadota</taxon>
        <taxon>Alphaproteobacteria</taxon>
        <taxon>Hyphomicrobiales</taxon>
        <taxon>Xanthobacteraceae</taxon>
        <taxon>Ancylobacter</taxon>
    </lineage>
</organism>
<dbReference type="AlphaFoldDB" id="A0A6P1YQR4"/>
<reference evidence="1 2" key="1">
    <citation type="submission" date="2020-02" db="EMBL/GenBank/DDBJ databases">
        <authorList>
            <person name="Li G."/>
        </authorList>
    </citation>
    <scope>NUCLEOTIDE SEQUENCE [LARGE SCALE GENOMIC DNA]</scope>
    <source>
        <strain evidence="1 2">DSM 102029</strain>
    </source>
</reference>
<evidence type="ECO:0000313" key="2">
    <source>
        <dbReference type="Proteomes" id="UP000464751"/>
    </source>
</evidence>